<protein>
    <submittedName>
        <fullName evidence="1">Uncharacterized protein</fullName>
    </submittedName>
</protein>
<gene>
    <name evidence="1" type="ORF">GCM10010987_37040</name>
    <name evidence="2" type="ORF">XH86_39460</name>
</gene>
<keyword evidence="3" id="KW-1185">Reference proteome</keyword>
<dbReference type="OrthoDB" id="8081572at2"/>
<evidence type="ECO:0000313" key="1">
    <source>
        <dbReference type="EMBL" id="GGI25967.1"/>
    </source>
</evidence>
<proteinExistence type="predicted"/>
<dbReference type="Proteomes" id="UP000625079">
    <property type="component" value="Unassembled WGS sequence"/>
</dbReference>
<reference evidence="1" key="3">
    <citation type="submission" date="2022-12" db="EMBL/GenBank/DDBJ databases">
        <authorList>
            <person name="Sun Q."/>
            <person name="Zhou Y."/>
        </authorList>
    </citation>
    <scope>NUCLEOTIDE SEQUENCE</scope>
    <source>
        <strain evidence="1">CGMCC 1.15034</strain>
    </source>
</reference>
<keyword evidence="2" id="KW-0614">Plasmid</keyword>
<organism evidence="1 4">
    <name type="scientific">Bradyrhizobium guangdongense</name>
    <dbReference type="NCBI Taxonomy" id="1325090"/>
    <lineage>
        <taxon>Bacteria</taxon>
        <taxon>Pseudomonadati</taxon>
        <taxon>Pseudomonadota</taxon>
        <taxon>Alphaproteobacteria</taxon>
        <taxon>Hyphomicrobiales</taxon>
        <taxon>Nitrobacteraceae</taxon>
        <taxon>Bradyrhizobium</taxon>
    </lineage>
</organism>
<evidence type="ECO:0000313" key="2">
    <source>
        <dbReference type="EMBL" id="QOZ64715.1"/>
    </source>
</evidence>
<dbReference type="Proteomes" id="UP000593880">
    <property type="component" value="Plasmid unnamed"/>
</dbReference>
<accession>A0A410VIK3</accession>
<evidence type="ECO:0000313" key="3">
    <source>
        <dbReference type="Proteomes" id="UP000593880"/>
    </source>
</evidence>
<evidence type="ECO:0000313" key="4">
    <source>
        <dbReference type="Proteomes" id="UP000625079"/>
    </source>
</evidence>
<reference evidence="1" key="1">
    <citation type="journal article" date="2014" name="Int. J. Syst. Evol. Microbiol.">
        <title>Complete genome sequence of Corynebacterium casei LMG S-19264T (=DSM 44701T), isolated from a smear-ripened cheese.</title>
        <authorList>
            <consortium name="US DOE Joint Genome Institute (JGI-PGF)"/>
            <person name="Walter F."/>
            <person name="Albersmeier A."/>
            <person name="Kalinowski J."/>
            <person name="Ruckert C."/>
        </authorList>
    </citation>
    <scope>NUCLEOTIDE SEQUENCE</scope>
    <source>
        <strain evidence="1">CGMCC 1.15034</strain>
    </source>
</reference>
<dbReference type="EMBL" id="BMHC01000007">
    <property type="protein sequence ID" value="GGI25967.1"/>
    <property type="molecule type" value="Genomic_DNA"/>
</dbReference>
<sequence length="102" mass="11415">MPNLAVTIKDGSLYFSAALCRRFFDGLQCVILLRRDNDLCILPVRHQAGGGYLLKMRNIAGDRVVHAPDFFSEHNVPIDVREFAAEWSSADQALIIAHAFDL</sequence>
<dbReference type="RefSeq" id="WP_128930108.1">
    <property type="nucleotide sequence ID" value="NZ_BMHC01000007.1"/>
</dbReference>
<dbReference type="EMBL" id="CP030058">
    <property type="protein sequence ID" value="QOZ64715.1"/>
    <property type="molecule type" value="Genomic_DNA"/>
</dbReference>
<dbReference type="AlphaFoldDB" id="A0A410VIK3"/>
<dbReference type="GeneID" id="39480594"/>
<reference evidence="2 3" key="2">
    <citation type="submission" date="2018-06" db="EMBL/GenBank/DDBJ databases">
        <title>Comparative genomics of rhizobia nodulating Arachis hypogaea in China.</title>
        <authorList>
            <person name="Li Y."/>
        </authorList>
    </citation>
    <scope>NUCLEOTIDE SEQUENCE [LARGE SCALE GENOMIC DNA]</scope>
    <source>
        <strain evidence="2 3">CCBAU 51658</strain>
        <plasmid evidence="2 3">unnamed</plasmid>
    </source>
</reference>
<name>A0A410VIK3_9BRAD</name>
<geneLocation type="plasmid" evidence="2 3">
    <name>unnamed</name>
</geneLocation>